<keyword evidence="3 6" id="KW-0812">Transmembrane</keyword>
<feature type="transmembrane region" description="Helical" evidence="6">
    <location>
        <begin position="46"/>
        <end position="65"/>
    </location>
</feature>
<feature type="transmembrane region" description="Helical" evidence="6">
    <location>
        <begin position="183"/>
        <end position="206"/>
    </location>
</feature>
<dbReference type="Pfam" id="PF03706">
    <property type="entry name" value="LPG_synthase_TM"/>
    <property type="match status" value="1"/>
</dbReference>
<feature type="transmembrane region" description="Helical" evidence="6">
    <location>
        <begin position="72"/>
        <end position="93"/>
    </location>
</feature>
<keyword evidence="8" id="KW-1185">Reference proteome</keyword>
<evidence type="ECO:0000313" key="7">
    <source>
        <dbReference type="EMBL" id="MFD1946910.1"/>
    </source>
</evidence>
<gene>
    <name evidence="7" type="ORF">ACFSDE_08900</name>
</gene>
<evidence type="ECO:0000313" key="8">
    <source>
        <dbReference type="Proteomes" id="UP001597351"/>
    </source>
</evidence>
<feature type="transmembrane region" description="Helical" evidence="6">
    <location>
        <begin position="256"/>
        <end position="281"/>
    </location>
</feature>
<protein>
    <submittedName>
        <fullName evidence="7">Lysylphosphatidylglycerol synthase domain-containing protein</fullName>
    </submittedName>
</protein>
<evidence type="ECO:0000256" key="4">
    <source>
        <dbReference type="ARBA" id="ARBA00022989"/>
    </source>
</evidence>
<name>A0ABW4TKD1_9ACTN</name>
<comment type="caution">
    <text evidence="7">The sequence shown here is derived from an EMBL/GenBank/DDBJ whole genome shotgun (WGS) entry which is preliminary data.</text>
</comment>
<evidence type="ECO:0000256" key="5">
    <source>
        <dbReference type="ARBA" id="ARBA00023136"/>
    </source>
</evidence>
<dbReference type="PANTHER" id="PTHR40277:SF1">
    <property type="entry name" value="BLL5419 PROTEIN"/>
    <property type="match status" value="1"/>
</dbReference>
<proteinExistence type="predicted"/>
<dbReference type="PANTHER" id="PTHR40277">
    <property type="entry name" value="BLL5419 PROTEIN"/>
    <property type="match status" value="1"/>
</dbReference>
<accession>A0ABW4TKD1</accession>
<reference evidence="8" key="1">
    <citation type="journal article" date="2019" name="Int. J. Syst. Evol. Microbiol.">
        <title>The Global Catalogue of Microorganisms (GCM) 10K type strain sequencing project: providing services to taxonomists for standard genome sequencing and annotation.</title>
        <authorList>
            <consortium name="The Broad Institute Genomics Platform"/>
            <consortium name="The Broad Institute Genome Sequencing Center for Infectious Disease"/>
            <person name="Wu L."/>
            <person name="Ma J."/>
        </authorList>
    </citation>
    <scope>NUCLEOTIDE SEQUENCE [LARGE SCALE GENOMIC DNA]</scope>
    <source>
        <strain evidence="8">CGMCC 1.12477</strain>
    </source>
</reference>
<evidence type="ECO:0000256" key="2">
    <source>
        <dbReference type="ARBA" id="ARBA00022475"/>
    </source>
</evidence>
<feature type="transmembrane region" description="Helical" evidence="6">
    <location>
        <begin position="150"/>
        <end position="171"/>
    </location>
</feature>
<dbReference type="EMBL" id="JBHUGD010000003">
    <property type="protein sequence ID" value="MFD1946910.1"/>
    <property type="molecule type" value="Genomic_DNA"/>
</dbReference>
<sequence length="297" mass="29887">MRAPSPRAVAVGRSLAGGAFLAAVVWRVGPRPFVEGLRSIEPTTLLAAGLLTGLATAACAWRWALVSRCVDVGVAFPTALRACYLAQLLNLVVPGGVAGDVHRGWRHGSATGRRLRSLGSVVGERSAGQLVQVVLLASALVLLPSPVPRTTVAVVAGLTTVGLVAVVALGLRPSTRAVVDRRVVVGVVAASAAATTAHVATLVLAARGVGVGLPLDRLVPLALLVLVVAALPLNVAGWGPREGMAVWAFAAGGPGAAAGVATATAYGVLVLLVHVPALALLPRRERPALLTEGATSG</sequence>
<evidence type="ECO:0000256" key="1">
    <source>
        <dbReference type="ARBA" id="ARBA00004651"/>
    </source>
</evidence>
<feature type="transmembrane region" description="Helical" evidence="6">
    <location>
        <begin position="218"/>
        <end position="236"/>
    </location>
</feature>
<dbReference type="Proteomes" id="UP001597351">
    <property type="component" value="Unassembled WGS sequence"/>
</dbReference>
<dbReference type="RefSeq" id="WP_343917509.1">
    <property type="nucleotide sequence ID" value="NZ_BAAAJT010000002.1"/>
</dbReference>
<keyword evidence="5 6" id="KW-0472">Membrane</keyword>
<keyword evidence="2" id="KW-1003">Cell membrane</keyword>
<keyword evidence="4 6" id="KW-1133">Transmembrane helix</keyword>
<evidence type="ECO:0000256" key="6">
    <source>
        <dbReference type="SAM" id="Phobius"/>
    </source>
</evidence>
<evidence type="ECO:0000256" key="3">
    <source>
        <dbReference type="ARBA" id="ARBA00022692"/>
    </source>
</evidence>
<comment type="subcellular location">
    <subcellularLocation>
        <location evidence="1">Cell membrane</location>
        <topology evidence="1">Multi-pass membrane protein</topology>
    </subcellularLocation>
</comment>
<dbReference type="InterPro" id="IPR022791">
    <property type="entry name" value="L-PG_synthase/AglD"/>
</dbReference>
<organism evidence="7 8">
    <name type="scientific">Nocardioides aestuarii</name>
    <dbReference type="NCBI Taxonomy" id="252231"/>
    <lineage>
        <taxon>Bacteria</taxon>
        <taxon>Bacillati</taxon>
        <taxon>Actinomycetota</taxon>
        <taxon>Actinomycetes</taxon>
        <taxon>Propionibacteriales</taxon>
        <taxon>Nocardioidaceae</taxon>
        <taxon>Nocardioides</taxon>
    </lineage>
</organism>